<dbReference type="Proteomes" id="UP000214666">
    <property type="component" value="Chromosome"/>
</dbReference>
<dbReference type="KEGG" id="pkb:B4V02_11240"/>
<keyword evidence="1" id="KW-0732">Signal</keyword>
<dbReference type="RefSeq" id="WP_094154825.1">
    <property type="nucleotide sequence ID" value="NZ_CP020028.1"/>
</dbReference>
<accession>A0A222WL56</accession>
<keyword evidence="3" id="KW-1185">Reference proteome</keyword>
<evidence type="ECO:0008006" key="4">
    <source>
        <dbReference type="Google" id="ProtNLM"/>
    </source>
</evidence>
<dbReference type="AlphaFoldDB" id="A0A222WL56"/>
<proteinExistence type="predicted"/>
<dbReference type="EMBL" id="CP020028">
    <property type="protein sequence ID" value="ASR47219.1"/>
    <property type="molecule type" value="Genomic_DNA"/>
</dbReference>
<name>A0A222WL56_9BACL</name>
<protein>
    <recommendedName>
        <fullName evidence="4">P/Homo B domain-containing protein</fullName>
    </recommendedName>
</protein>
<organism evidence="2 3">
    <name type="scientific">Paenibacillus kribbensis</name>
    <dbReference type="NCBI Taxonomy" id="172713"/>
    <lineage>
        <taxon>Bacteria</taxon>
        <taxon>Bacillati</taxon>
        <taxon>Bacillota</taxon>
        <taxon>Bacilli</taxon>
        <taxon>Bacillales</taxon>
        <taxon>Paenibacillaceae</taxon>
        <taxon>Paenibacillus</taxon>
    </lineage>
</organism>
<evidence type="ECO:0000313" key="3">
    <source>
        <dbReference type="Proteomes" id="UP000214666"/>
    </source>
</evidence>
<feature type="signal peptide" evidence="1">
    <location>
        <begin position="1"/>
        <end position="26"/>
    </location>
</feature>
<evidence type="ECO:0000313" key="2">
    <source>
        <dbReference type="EMBL" id="ASR47219.1"/>
    </source>
</evidence>
<reference evidence="2 3" key="1">
    <citation type="submission" date="2017-03" db="EMBL/GenBank/DDBJ databases">
        <title>Complete genome sequence of Paenibacillus Kribbensis producing bioflocculants.</title>
        <authorList>
            <person name="Lee H.-G."/>
            <person name="Oh H.-M."/>
        </authorList>
    </citation>
    <scope>NUCLEOTIDE SEQUENCE [LARGE SCALE GENOMIC DNA]</scope>
    <source>
        <strain evidence="2 3">AM49</strain>
    </source>
</reference>
<evidence type="ECO:0000256" key="1">
    <source>
        <dbReference type="SAM" id="SignalP"/>
    </source>
</evidence>
<gene>
    <name evidence="2" type="ORF">B4V02_11240</name>
</gene>
<sequence>MSMKKRLGAMLLAVSMSAAMSMTAFAAEPNVKVSTNAAGETVYRQTVDAQLSAAPNASSSSRTVSASKSLGLALAPGKSGFSDQVSFRFTSLPLNAKVKSIEIDPGRGIINNNNRNLLGTVVFSNLNVSSPSGKSATIAWKPSGMTERASFLDQEARGTWTAQVFGTNIASSTGDRWFGSLSYKSVEMTISYVLE</sequence>
<feature type="chain" id="PRO_5012397804" description="P/Homo B domain-containing protein" evidence="1">
    <location>
        <begin position="27"/>
        <end position="195"/>
    </location>
</feature>
<dbReference type="OrthoDB" id="2989432at2"/>